<keyword evidence="5 8" id="KW-0067">ATP-binding</keyword>
<comment type="similarity">
    <text evidence="1 8">Belongs to the class-I aminoacyl-tRNA synthetase family. Glutamate--tRNA ligase type 1 subfamily.</text>
</comment>
<dbReference type="PROSITE" id="PS00178">
    <property type="entry name" value="AA_TRNA_LIGASE_I"/>
    <property type="match status" value="1"/>
</dbReference>
<gene>
    <name evidence="8" type="primary">gltX</name>
    <name evidence="11" type="ORF">IAC06_06940</name>
</gene>
<keyword evidence="7 8" id="KW-0030">Aminoacyl-tRNA synthetase</keyword>
<reference evidence="11" key="2">
    <citation type="journal article" date="2021" name="PeerJ">
        <title>Extensive microbial diversity within the chicken gut microbiome revealed by metagenomics and culture.</title>
        <authorList>
            <person name="Gilroy R."/>
            <person name="Ravi A."/>
            <person name="Getino M."/>
            <person name="Pursley I."/>
            <person name="Horton D.L."/>
            <person name="Alikhan N.F."/>
            <person name="Baker D."/>
            <person name="Gharbi K."/>
            <person name="Hall N."/>
            <person name="Watson M."/>
            <person name="Adriaenssens E.M."/>
            <person name="Foster-Nyarko E."/>
            <person name="Jarju S."/>
            <person name="Secka A."/>
            <person name="Antonio M."/>
            <person name="Oren A."/>
            <person name="Chaudhuri R.R."/>
            <person name="La Ragione R."/>
            <person name="Hildebrand F."/>
            <person name="Pallen M.J."/>
        </authorList>
    </citation>
    <scope>NUCLEOTIDE SEQUENCE</scope>
    <source>
        <strain evidence="11">B1-20833</strain>
    </source>
</reference>
<evidence type="ECO:0000256" key="1">
    <source>
        <dbReference type="ARBA" id="ARBA00007894"/>
    </source>
</evidence>
<keyword evidence="3 8" id="KW-0436">Ligase</keyword>
<comment type="caution">
    <text evidence="8">Lacks conserved residue(s) required for the propagation of feature annotation.</text>
</comment>
<evidence type="ECO:0000256" key="6">
    <source>
        <dbReference type="ARBA" id="ARBA00022917"/>
    </source>
</evidence>
<dbReference type="NCBIfam" id="TIGR00464">
    <property type="entry name" value="gltX_bact"/>
    <property type="match status" value="1"/>
</dbReference>
<dbReference type="InterPro" id="IPR020061">
    <property type="entry name" value="Glu_tRNA_lig_a-bdl"/>
</dbReference>
<proteinExistence type="inferred from homology"/>
<keyword evidence="6 8" id="KW-0648">Protein biosynthesis</keyword>
<dbReference type="InterPro" id="IPR020058">
    <property type="entry name" value="Glu/Gln-tRNA-synth_Ib_cat-dom"/>
</dbReference>
<dbReference type="Pfam" id="PF19269">
    <property type="entry name" value="Anticodon_2"/>
    <property type="match status" value="1"/>
</dbReference>
<dbReference type="GO" id="GO:0008270">
    <property type="term" value="F:zinc ion binding"/>
    <property type="evidence" value="ECO:0007669"/>
    <property type="project" value="InterPro"/>
</dbReference>
<dbReference type="InterPro" id="IPR008925">
    <property type="entry name" value="aa_tRNA-synth_I_cd-bd_sf"/>
</dbReference>
<dbReference type="HAMAP" id="MF_00022">
    <property type="entry name" value="Glu_tRNA_synth_type1"/>
    <property type="match status" value="1"/>
</dbReference>
<dbReference type="EMBL" id="JADIMI010000067">
    <property type="protein sequence ID" value="MBO8452602.1"/>
    <property type="molecule type" value="Genomic_DNA"/>
</dbReference>
<dbReference type="GO" id="GO:0005829">
    <property type="term" value="C:cytosol"/>
    <property type="evidence" value="ECO:0007669"/>
    <property type="project" value="TreeGrafter"/>
</dbReference>
<feature type="short sequence motif" description="'HIGH' region" evidence="8">
    <location>
        <begin position="11"/>
        <end position="21"/>
    </location>
</feature>
<comment type="catalytic activity">
    <reaction evidence="8">
        <text>tRNA(Glu) + L-glutamate + ATP = L-glutamyl-tRNA(Glu) + AMP + diphosphate</text>
        <dbReference type="Rhea" id="RHEA:23540"/>
        <dbReference type="Rhea" id="RHEA-COMP:9663"/>
        <dbReference type="Rhea" id="RHEA-COMP:9680"/>
        <dbReference type="ChEBI" id="CHEBI:29985"/>
        <dbReference type="ChEBI" id="CHEBI:30616"/>
        <dbReference type="ChEBI" id="CHEBI:33019"/>
        <dbReference type="ChEBI" id="CHEBI:78442"/>
        <dbReference type="ChEBI" id="CHEBI:78520"/>
        <dbReference type="ChEBI" id="CHEBI:456215"/>
        <dbReference type="EC" id="6.1.1.17"/>
    </reaction>
</comment>
<comment type="caution">
    <text evidence="11">The sequence shown here is derived from an EMBL/GenBank/DDBJ whole genome shotgun (WGS) entry which is preliminary data.</text>
</comment>
<dbReference type="Gene3D" id="3.90.800.10">
    <property type="entry name" value="Glutamyl-tRNA Synthetase, Domain 3"/>
    <property type="match status" value="1"/>
</dbReference>
<evidence type="ECO:0000256" key="7">
    <source>
        <dbReference type="ARBA" id="ARBA00023146"/>
    </source>
</evidence>
<dbReference type="GO" id="GO:0004818">
    <property type="term" value="F:glutamate-tRNA ligase activity"/>
    <property type="evidence" value="ECO:0007669"/>
    <property type="project" value="UniProtKB-UniRule"/>
</dbReference>
<dbReference type="Proteomes" id="UP000823661">
    <property type="component" value="Unassembled WGS sequence"/>
</dbReference>
<protein>
    <recommendedName>
        <fullName evidence="8">Glutamate--tRNA ligase</fullName>
        <ecNumber evidence="8">6.1.1.17</ecNumber>
    </recommendedName>
    <alternativeName>
        <fullName evidence="8">Glutamyl-tRNA synthetase</fullName>
        <shortName evidence="8">GluRS</shortName>
    </alternativeName>
</protein>
<name>A0A9D9EU41_9BACT</name>
<dbReference type="InterPro" id="IPR033910">
    <property type="entry name" value="GluRS_core"/>
</dbReference>
<sequence length="557" mass="63782">MERKTRVRFAPSPTGPLHMGGVRTALYNYLYAKQHGGDFVIRIEDTDSQRFVPGAEKYIIEALNWCGIIPDEGIDRDGNVVETPSERHPHAPYRQSQRRSIYRKYAEQLVDAGYAYYAFDTPEELAARRAEMESRKETFIYNHLTRGALRNSLSMPESEWKPLLETHTDWTIRFKMPEDRVVKMDDLIRGHVEVNTDTLDDKVLWKRADELPTYHLANIVDDHLMEITEVIRGEEWLPSLPLHYLLYEAFGWTDTMPRFAHLSLLLKPDGKGKLSKRDGDRLGFPVFPLQWVNSEGEITRGYREDGYFPEAFVNMLAMLGWNPGDDRELFTLDELVEAFSLERVIKSGAKFNPDKAKWYNKEYLRMKSDEELASLFIPVLEKHGIKVVDCPKCAITAGADITAMGADFINGIFTMDYVTRVAALIKERATFIADFWDIASYLFRAPESYIEKDVAKFWKEENYTLSFQVADFICSFDGGHGNAGPEFTKEEIEGPMEEFIRSREWPMGKVMNCLRLALAGSSSGLGIADIVSLIGRKEVARRIASVKAALMKDNKEE</sequence>
<dbReference type="SUPFAM" id="SSF52374">
    <property type="entry name" value="Nucleotidylyl transferase"/>
    <property type="match status" value="1"/>
</dbReference>
<dbReference type="InterPro" id="IPR049940">
    <property type="entry name" value="GluQ/Sye"/>
</dbReference>
<dbReference type="GO" id="GO:0005524">
    <property type="term" value="F:ATP binding"/>
    <property type="evidence" value="ECO:0007669"/>
    <property type="project" value="UniProtKB-UniRule"/>
</dbReference>
<comment type="function">
    <text evidence="8">Catalyzes the attachment of glutamate to tRNA(Glu) in a two-step reaction: glutamate is first activated by ATP to form Glu-AMP and then transferred to the acceptor end of tRNA(Glu).</text>
</comment>
<reference evidence="11" key="1">
    <citation type="submission" date="2020-10" db="EMBL/GenBank/DDBJ databases">
        <authorList>
            <person name="Gilroy R."/>
        </authorList>
    </citation>
    <scope>NUCLEOTIDE SEQUENCE</scope>
    <source>
        <strain evidence="11">B1-20833</strain>
    </source>
</reference>
<evidence type="ECO:0000256" key="3">
    <source>
        <dbReference type="ARBA" id="ARBA00022598"/>
    </source>
</evidence>
<accession>A0A9D9EU41</accession>
<comment type="subcellular location">
    <subcellularLocation>
        <location evidence="8">Cytoplasm</location>
    </subcellularLocation>
</comment>
<dbReference type="Gene3D" id="3.40.50.620">
    <property type="entry name" value="HUPs"/>
    <property type="match status" value="1"/>
</dbReference>
<organism evidence="11 12">
    <name type="scientific">Candidatus Cryptobacteroides intestinavium</name>
    <dbReference type="NCBI Taxonomy" id="2840766"/>
    <lineage>
        <taxon>Bacteria</taxon>
        <taxon>Pseudomonadati</taxon>
        <taxon>Bacteroidota</taxon>
        <taxon>Bacteroidia</taxon>
        <taxon>Bacteroidales</taxon>
        <taxon>Candidatus Cryptobacteroides</taxon>
    </lineage>
</organism>
<dbReference type="CDD" id="cd00808">
    <property type="entry name" value="GluRS_core"/>
    <property type="match status" value="1"/>
</dbReference>
<evidence type="ECO:0000313" key="12">
    <source>
        <dbReference type="Proteomes" id="UP000823661"/>
    </source>
</evidence>
<dbReference type="PANTHER" id="PTHR43311">
    <property type="entry name" value="GLUTAMATE--TRNA LIGASE"/>
    <property type="match status" value="1"/>
</dbReference>
<dbReference type="InterPro" id="IPR014729">
    <property type="entry name" value="Rossmann-like_a/b/a_fold"/>
</dbReference>
<dbReference type="Gene3D" id="1.10.1160.10">
    <property type="entry name" value="Glutamyl-trna Synthetase, Domain 2"/>
    <property type="match status" value="1"/>
</dbReference>
<dbReference type="GO" id="GO:0006424">
    <property type="term" value="P:glutamyl-tRNA aminoacylation"/>
    <property type="evidence" value="ECO:0007669"/>
    <property type="project" value="UniProtKB-UniRule"/>
</dbReference>
<dbReference type="SUPFAM" id="SSF48163">
    <property type="entry name" value="An anticodon-binding domain of class I aminoacyl-tRNA synthetases"/>
    <property type="match status" value="1"/>
</dbReference>
<keyword evidence="2 8" id="KW-0963">Cytoplasm</keyword>
<dbReference type="InterPro" id="IPR045462">
    <property type="entry name" value="aa-tRNA-synth_I_cd-bd"/>
</dbReference>
<dbReference type="Gene3D" id="1.10.10.350">
    <property type="match status" value="1"/>
</dbReference>
<feature type="domain" description="Glutamyl/glutaminyl-tRNA synthetase class Ib catalytic" evidence="9">
    <location>
        <begin position="5"/>
        <end position="358"/>
    </location>
</feature>
<feature type="binding site" evidence="8">
    <location>
        <position position="276"/>
    </location>
    <ligand>
        <name>ATP</name>
        <dbReference type="ChEBI" id="CHEBI:30616"/>
    </ligand>
</feature>
<dbReference type="InterPro" id="IPR020751">
    <property type="entry name" value="aa-tRNA-synth_I_codon-bd_sub2"/>
</dbReference>
<dbReference type="PRINTS" id="PR00987">
    <property type="entry name" value="TRNASYNTHGLU"/>
</dbReference>
<dbReference type="PANTHER" id="PTHR43311:SF2">
    <property type="entry name" value="GLUTAMATE--TRNA LIGASE, MITOCHONDRIAL-RELATED"/>
    <property type="match status" value="1"/>
</dbReference>
<evidence type="ECO:0000256" key="8">
    <source>
        <dbReference type="HAMAP-Rule" id="MF_00022"/>
    </source>
</evidence>
<evidence type="ECO:0000256" key="5">
    <source>
        <dbReference type="ARBA" id="ARBA00022840"/>
    </source>
</evidence>
<dbReference type="EC" id="6.1.1.17" evidence="8"/>
<dbReference type="InterPro" id="IPR001412">
    <property type="entry name" value="aa-tRNA-synth_I_CS"/>
</dbReference>
<feature type="short sequence motif" description="'KMSKS' region" evidence="8">
    <location>
        <begin position="273"/>
        <end position="277"/>
    </location>
</feature>
<dbReference type="Pfam" id="PF00749">
    <property type="entry name" value="tRNA-synt_1c"/>
    <property type="match status" value="1"/>
</dbReference>
<dbReference type="InterPro" id="IPR000924">
    <property type="entry name" value="Glu/Gln-tRNA-synth"/>
</dbReference>
<evidence type="ECO:0000256" key="2">
    <source>
        <dbReference type="ARBA" id="ARBA00022490"/>
    </source>
</evidence>
<evidence type="ECO:0000259" key="10">
    <source>
        <dbReference type="Pfam" id="PF19269"/>
    </source>
</evidence>
<dbReference type="InterPro" id="IPR004527">
    <property type="entry name" value="Glu-tRNA-ligase_bac/mito"/>
</dbReference>
<evidence type="ECO:0000256" key="4">
    <source>
        <dbReference type="ARBA" id="ARBA00022741"/>
    </source>
</evidence>
<feature type="domain" description="Aminoacyl-tRNA synthetase class I anticodon-binding" evidence="10">
    <location>
        <begin position="414"/>
        <end position="545"/>
    </location>
</feature>
<keyword evidence="4 8" id="KW-0547">Nucleotide-binding</keyword>
<evidence type="ECO:0000259" key="9">
    <source>
        <dbReference type="Pfam" id="PF00749"/>
    </source>
</evidence>
<dbReference type="AlphaFoldDB" id="A0A9D9EU41"/>
<evidence type="ECO:0000313" key="11">
    <source>
        <dbReference type="EMBL" id="MBO8452602.1"/>
    </source>
</evidence>
<comment type="subunit">
    <text evidence="8">Monomer.</text>
</comment>
<dbReference type="GO" id="GO:0000049">
    <property type="term" value="F:tRNA binding"/>
    <property type="evidence" value="ECO:0007669"/>
    <property type="project" value="InterPro"/>
</dbReference>
<dbReference type="FunFam" id="3.40.50.620:FF:000127">
    <property type="entry name" value="Glutamate--tRNA ligase"/>
    <property type="match status" value="1"/>
</dbReference>